<dbReference type="AlphaFoldDB" id="A0A1H1QPM8"/>
<organism evidence="3 4">
    <name type="scientific">Halopseudomonas litoralis</name>
    <dbReference type="NCBI Taxonomy" id="797277"/>
    <lineage>
        <taxon>Bacteria</taxon>
        <taxon>Pseudomonadati</taxon>
        <taxon>Pseudomonadota</taxon>
        <taxon>Gammaproteobacteria</taxon>
        <taxon>Pseudomonadales</taxon>
        <taxon>Pseudomonadaceae</taxon>
        <taxon>Halopseudomonas</taxon>
    </lineage>
</organism>
<proteinExistence type="predicted"/>
<dbReference type="Pfam" id="PF17948">
    <property type="entry name" value="DnaT"/>
    <property type="match status" value="1"/>
</dbReference>
<gene>
    <name evidence="3" type="ORF">SAMN05216198_1547</name>
</gene>
<evidence type="ECO:0000256" key="1">
    <source>
        <dbReference type="SAM" id="MobiDB-lite"/>
    </source>
</evidence>
<dbReference type="Proteomes" id="UP000243426">
    <property type="component" value="Chromosome I"/>
</dbReference>
<dbReference type="RefSeq" id="WP_172828679.1">
    <property type="nucleotide sequence ID" value="NZ_LT629748.1"/>
</dbReference>
<accession>A0A1H1QPM8</accession>
<dbReference type="STRING" id="797277.SAMN05216198_1547"/>
<dbReference type="EMBL" id="LT629748">
    <property type="protein sequence ID" value="SDS25431.1"/>
    <property type="molecule type" value="Genomic_DNA"/>
</dbReference>
<sequence length="238" mass="26396">MANPWFRMYSEFATDPKVQMLSEKDQRRYLMLLCLRCSNDDVTLHETEIAFQLRISDDELAATKVALMAKGLINEDFSPVAWEKRQYVSDSSTKRVAASRARKKQAVKPPCNVTVTPPDTETDTDITPSLPADAPATSDFDPSRLLGMHLDWEPDPKILAAYAKRAGIALENFTAEAIGQFAVYHTARQALKSQAEHVAALVSWVKRDAVHAEKVVPMAGRRAASGDFDDNATGWLGE</sequence>
<protein>
    <recommendedName>
        <fullName evidence="2">DnaT DNA-binding domain-containing protein</fullName>
    </recommendedName>
</protein>
<reference evidence="4" key="1">
    <citation type="submission" date="2016-10" db="EMBL/GenBank/DDBJ databases">
        <authorList>
            <person name="Varghese N."/>
            <person name="Submissions S."/>
        </authorList>
    </citation>
    <scope>NUCLEOTIDE SEQUENCE [LARGE SCALE GENOMIC DNA]</scope>
    <source>
        <strain evidence="4">2SM5</strain>
    </source>
</reference>
<feature type="region of interest" description="Disordered" evidence="1">
    <location>
        <begin position="100"/>
        <end position="138"/>
    </location>
</feature>
<keyword evidence="4" id="KW-1185">Reference proteome</keyword>
<dbReference type="InterPro" id="IPR040480">
    <property type="entry name" value="DnaT_DNA_bind"/>
</dbReference>
<evidence type="ECO:0000259" key="2">
    <source>
        <dbReference type="Pfam" id="PF17948"/>
    </source>
</evidence>
<dbReference type="Gene3D" id="1.10.8.1180">
    <property type="match status" value="1"/>
</dbReference>
<evidence type="ECO:0000313" key="4">
    <source>
        <dbReference type="Proteomes" id="UP000243426"/>
    </source>
</evidence>
<feature type="domain" description="DnaT DNA-binding" evidence="2">
    <location>
        <begin position="148"/>
        <end position="210"/>
    </location>
</feature>
<evidence type="ECO:0000313" key="3">
    <source>
        <dbReference type="EMBL" id="SDS25431.1"/>
    </source>
</evidence>
<name>A0A1H1QPM8_9GAMM</name>